<dbReference type="KEGG" id="vde:111255239"/>
<reference evidence="2" key="1">
    <citation type="submission" date="2021-01" db="UniProtKB">
        <authorList>
            <consortium name="EnsemblMetazoa"/>
        </authorList>
    </citation>
    <scope>IDENTIFICATION</scope>
</reference>
<accession>A0A7M7L7M1</accession>
<dbReference type="OrthoDB" id="10414020at2759"/>
<dbReference type="RefSeq" id="XP_022672718.1">
    <property type="nucleotide sequence ID" value="XM_022816983.1"/>
</dbReference>
<feature type="compositionally biased region" description="Polar residues" evidence="1">
    <location>
        <begin position="179"/>
        <end position="195"/>
    </location>
</feature>
<evidence type="ECO:0000313" key="3">
    <source>
        <dbReference type="Proteomes" id="UP000594260"/>
    </source>
</evidence>
<feature type="region of interest" description="Disordered" evidence="1">
    <location>
        <begin position="1"/>
        <end position="389"/>
    </location>
</feature>
<dbReference type="EnsemblMetazoa" id="XM_022816983">
    <property type="protein sequence ID" value="XP_022672718"/>
    <property type="gene ID" value="LOC111255239"/>
</dbReference>
<feature type="compositionally biased region" description="Pro residues" evidence="1">
    <location>
        <begin position="106"/>
        <end position="120"/>
    </location>
</feature>
<evidence type="ECO:0000313" key="2">
    <source>
        <dbReference type="EnsemblMetazoa" id="XP_022672718"/>
    </source>
</evidence>
<dbReference type="InParanoid" id="A0A7M7L7M1"/>
<protein>
    <submittedName>
        <fullName evidence="2">Uncharacterized protein</fullName>
    </submittedName>
</protein>
<proteinExistence type="predicted"/>
<feature type="compositionally biased region" description="Low complexity" evidence="1">
    <location>
        <begin position="211"/>
        <end position="223"/>
    </location>
</feature>
<dbReference type="Proteomes" id="UP000594260">
    <property type="component" value="Unplaced"/>
</dbReference>
<feature type="compositionally biased region" description="Polar residues" evidence="1">
    <location>
        <begin position="339"/>
        <end position="350"/>
    </location>
</feature>
<dbReference type="OMA" id="NATVQDP"/>
<organism evidence="2 3">
    <name type="scientific">Varroa destructor</name>
    <name type="common">Honeybee mite</name>
    <dbReference type="NCBI Taxonomy" id="109461"/>
    <lineage>
        <taxon>Eukaryota</taxon>
        <taxon>Metazoa</taxon>
        <taxon>Ecdysozoa</taxon>
        <taxon>Arthropoda</taxon>
        <taxon>Chelicerata</taxon>
        <taxon>Arachnida</taxon>
        <taxon>Acari</taxon>
        <taxon>Parasitiformes</taxon>
        <taxon>Mesostigmata</taxon>
        <taxon>Gamasina</taxon>
        <taxon>Dermanyssoidea</taxon>
        <taxon>Varroidae</taxon>
        <taxon>Varroa</taxon>
    </lineage>
</organism>
<dbReference type="AlphaFoldDB" id="A0A7M7L7M1"/>
<evidence type="ECO:0000256" key="1">
    <source>
        <dbReference type="SAM" id="MobiDB-lite"/>
    </source>
</evidence>
<feature type="compositionally biased region" description="Polar residues" evidence="1">
    <location>
        <begin position="314"/>
        <end position="323"/>
    </location>
</feature>
<feature type="compositionally biased region" description="Low complexity" evidence="1">
    <location>
        <begin position="164"/>
        <end position="178"/>
    </location>
</feature>
<feature type="compositionally biased region" description="Polar residues" evidence="1">
    <location>
        <begin position="146"/>
        <end position="160"/>
    </location>
</feature>
<dbReference type="GeneID" id="111255239"/>
<keyword evidence="3" id="KW-1185">Reference proteome</keyword>
<name>A0A7M7L7M1_VARDE</name>
<feature type="compositionally biased region" description="Polar residues" evidence="1">
    <location>
        <begin position="23"/>
        <end position="48"/>
    </location>
</feature>
<sequence>MLFRAAFQTPAQPRQKKSEGTKSKGNAKNARANSQQEGETGNSGNQQGPPAKRQRATPDENKNTHQLTPDVKPQFSVLGAPAGSMYAPHDSSMPPPHMSAGYATPGAPPQPPTFAPPGQPGQPGLFNDPNQYASAPAPPAYSHPSMVTSGTPMSPASASPGSIGFQPGQGPQEGFSQQRHQLMNSRLKSLIQQRASQKEPEQNSQDGFRSPAQTPTTPTGAAPDGSPFYPAAGSGSQPEWGGSSGPGQSHLLNPAVKLEPSDQGQDPRTGPPPHSPATDMAAKASEASDRPPSSLSIGRQTPHAGQSPVPGYTLQGSFASPKSASHGFPQSPRHFEGQQEPSASSGSLNILNLPVGSYPGHLVPGYPPTSAAYDPQAPPLPGFSKPGAFYQAAPTEPFAGLQHPPADPGMYGGGGPLPSMSGMAGGFGLPALPPMQAGAQAGSAGLNLPGADPWWGRLEQMKTE</sequence>